<evidence type="ECO:0000313" key="3">
    <source>
        <dbReference type="EMBL" id="TLQ48741.1"/>
    </source>
</evidence>
<dbReference type="EMBL" id="VBSP01000008">
    <property type="protein sequence ID" value="TLQ48741.1"/>
    <property type="molecule type" value="Genomic_DNA"/>
</dbReference>
<reference evidence="3 4" key="1">
    <citation type="submission" date="2019-05" db="EMBL/GenBank/DDBJ databases">
        <title>The metagenome of a microbial culture collection derived from dairy environment covers the genomic content of the human microbiome.</title>
        <authorList>
            <person name="Roder T."/>
            <person name="Wuthrich D."/>
            <person name="Sattari Z."/>
            <person name="Von Ah U."/>
            <person name="Bar C."/>
            <person name="Ronchi F."/>
            <person name="Macpherson A.J."/>
            <person name="Ganal-Vonarburg S.C."/>
            <person name="Bruggmann R."/>
            <person name="Vergeres G."/>
        </authorList>
    </citation>
    <scope>NUCLEOTIDE SEQUENCE [LARGE SCALE GENOMIC DNA]</scope>
    <source>
        <strain evidence="3 4">FAM 24227</strain>
    </source>
</reference>
<name>A0A5R9EIE1_9LACT</name>
<organism evidence="3 4">
    <name type="scientific">Ruoffia tabacinasalis</name>
    <dbReference type="NCBI Taxonomy" id="87458"/>
    <lineage>
        <taxon>Bacteria</taxon>
        <taxon>Bacillati</taxon>
        <taxon>Bacillota</taxon>
        <taxon>Bacilli</taxon>
        <taxon>Lactobacillales</taxon>
        <taxon>Aerococcaceae</taxon>
        <taxon>Ruoffia</taxon>
    </lineage>
</organism>
<feature type="transmembrane region" description="Helical" evidence="1">
    <location>
        <begin position="38"/>
        <end position="56"/>
    </location>
</feature>
<feature type="domain" description="Helix-hairpin-helix DNA-binding motif class 1" evidence="2">
    <location>
        <begin position="211"/>
        <end position="230"/>
    </location>
</feature>
<dbReference type="GO" id="GO:0006281">
    <property type="term" value="P:DNA repair"/>
    <property type="evidence" value="ECO:0007669"/>
    <property type="project" value="InterPro"/>
</dbReference>
<keyword evidence="1" id="KW-0472">Membrane</keyword>
<keyword evidence="1" id="KW-0812">Transmembrane</keyword>
<protein>
    <submittedName>
        <fullName evidence="3">ComEA protein</fullName>
    </submittedName>
</protein>
<dbReference type="InterPro" id="IPR003583">
    <property type="entry name" value="Hlx-hairpin-Hlx_DNA-bd_motif"/>
</dbReference>
<dbReference type="GO" id="GO:0015627">
    <property type="term" value="C:type II protein secretion system complex"/>
    <property type="evidence" value="ECO:0007669"/>
    <property type="project" value="TreeGrafter"/>
</dbReference>
<comment type="caution">
    <text evidence="3">The sequence shown here is derived from an EMBL/GenBank/DDBJ whole genome shotgun (WGS) entry which is preliminary data.</text>
</comment>
<dbReference type="PANTHER" id="PTHR21180:SF32">
    <property type="entry name" value="ENDONUCLEASE_EXONUCLEASE_PHOSPHATASE FAMILY DOMAIN-CONTAINING PROTEIN 1"/>
    <property type="match status" value="1"/>
</dbReference>
<dbReference type="InterPro" id="IPR051675">
    <property type="entry name" value="Endo/Exo/Phosphatase_dom_1"/>
</dbReference>
<accession>A0A5R9EIE1</accession>
<dbReference type="SUPFAM" id="SSF47781">
    <property type="entry name" value="RuvA domain 2-like"/>
    <property type="match status" value="1"/>
</dbReference>
<keyword evidence="1" id="KW-1133">Transmembrane helix</keyword>
<evidence type="ECO:0000256" key="1">
    <source>
        <dbReference type="SAM" id="Phobius"/>
    </source>
</evidence>
<dbReference type="PANTHER" id="PTHR21180">
    <property type="entry name" value="ENDONUCLEASE/EXONUCLEASE/PHOSPHATASE FAMILY DOMAIN-CONTAINING PROTEIN 1"/>
    <property type="match status" value="1"/>
</dbReference>
<dbReference type="Gene3D" id="3.10.560.10">
    <property type="entry name" value="Outer membrane lipoprotein wza domain like"/>
    <property type="match status" value="1"/>
</dbReference>
<dbReference type="InterPro" id="IPR004509">
    <property type="entry name" value="Competence_ComEA_HhH"/>
</dbReference>
<dbReference type="NCBIfam" id="TIGR00426">
    <property type="entry name" value="competence protein ComEA helix-hairpin-helix repeat region"/>
    <property type="match status" value="1"/>
</dbReference>
<dbReference type="InterPro" id="IPR010994">
    <property type="entry name" value="RuvA_2-like"/>
</dbReference>
<proteinExistence type="predicted"/>
<dbReference type="GO" id="GO:0003677">
    <property type="term" value="F:DNA binding"/>
    <property type="evidence" value="ECO:0007669"/>
    <property type="project" value="InterPro"/>
</dbReference>
<dbReference type="SMART" id="SM00278">
    <property type="entry name" value="HhH1"/>
    <property type="match status" value="2"/>
</dbReference>
<dbReference type="Proteomes" id="UP000306420">
    <property type="component" value="Unassembled WGS sequence"/>
</dbReference>
<evidence type="ECO:0000313" key="4">
    <source>
        <dbReference type="Proteomes" id="UP000306420"/>
    </source>
</evidence>
<gene>
    <name evidence="3" type="ORF">FEZ33_03580</name>
</gene>
<dbReference type="AlphaFoldDB" id="A0A5R9EIE1"/>
<sequence>MKIGFFFVYIYIQIFRRNNMNFQNVTFKTIVTHIKQNIFKILILTVLVIVLLSAILPNRQSSTDYVKLFESGSTQSEESTQEPEVNTDLAAIPGIEQQTDEQAEDNEQLVVYVDIKGAVAKPDMYALPIGSRVYDAIEMAGGLTEEAATETLNQAKLLEDQMLLYIYSYSDLEQAEATPNLGMVEPAYTEGPDSFNDNVSGVVNINSATVDELMTLPNIGPKKAAAIIQFREENGSFSVVEDIMAVSGIGEKTFENLKDLITVSP</sequence>
<dbReference type="InterPro" id="IPR019554">
    <property type="entry name" value="Soluble_ligand-bd"/>
</dbReference>
<dbReference type="GO" id="GO:0015628">
    <property type="term" value="P:protein secretion by the type II secretion system"/>
    <property type="evidence" value="ECO:0007669"/>
    <property type="project" value="TreeGrafter"/>
</dbReference>
<dbReference type="Pfam" id="PF12836">
    <property type="entry name" value="HHH_3"/>
    <property type="match status" value="1"/>
</dbReference>
<evidence type="ECO:0000259" key="2">
    <source>
        <dbReference type="SMART" id="SM00278"/>
    </source>
</evidence>
<dbReference type="Pfam" id="PF10531">
    <property type="entry name" value="SLBB"/>
    <property type="match status" value="1"/>
</dbReference>
<feature type="domain" description="Helix-hairpin-helix DNA-binding motif class 1" evidence="2">
    <location>
        <begin position="241"/>
        <end position="260"/>
    </location>
</feature>
<dbReference type="OrthoDB" id="9790239at2"/>
<dbReference type="Gene3D" id="1.10.150.280">
    <property type="entry name" value="AF1531-like domain"/>
    <property type="match status" value="1"/>
</dbReference>